<dbReference type="GO" id="GO:0046872">
    <property type="term" value="F:metal ion binding"/>
    <property type="evidence" value="ECO:0007669"/>
    <property type="project" value="UniProtKB-KW"/>
</dbReference>
<dbReference type="Pfam" id="PF01351">
    <property type="entry name" value="RNase_HII"/>
    <property type="match status" value="1"/>
</dbReference>
<dbReference type="GO" id="GO:0003723">
    <property type="term" value="F:RNA binding"/>
    <property type="evidence" value="ECO:0007669"/>
    <property type="project" value="UniProtKB-UniRule"/>
</dbReference>
<evidence type="ECO:0000259" key="8">
    <source>
        <dbReference type="PROSITE" id="PS51975"/>
    </source>
</evidence>
<dbReference type="GeneID" id="5853254"/>
<dbReference type="InterPro" id="IPR012337">
    <property type="entry name" value="RNaseH-like_sf"/>
</dbReference>
<keyword evidence="3" id="KW-0479">Metal-binding</keyword>
<dbReference type="GO" id="GO:0043137">
    <property type="term" value="P:DNA replication, removal of RNA primer"/>
    <property type="evidence" value="ECO:0007669"/>
    <property type="project" value="TreeGrafter"/>
</dbReference>
<gene>
    <name evidence="9" type="ORF">MGL_3942</name>
</gene>
<dbReference type="PANTHER" id="PTHR10954:SF7">
    <property type="entry name" value="RIBONUCLEASE H2 SUBUNIT A"/>
    <property type="match status" value="1"/>
</dbReference>
<reference evidence="9 10" key="1">
    <citation type="journal article" date="2007" name="Proc. Natl. Acad. Sci. U.S.A.">
        <title>Dandruff-associated Malassezia genomes reveal convergent and divergent virulence traits shared with plant and human fungal pathogens.</title>
        <authorList>
            <person name="Xu J."/>
            <person name="Saunders C.W."/>
            <person name="Hu P."/>
            <person name="Grant R.A."/>
            <person name="Boekhout T."/>
            <person name="Kuramae E.E."/>
            <person name="Kronstad J.W."/>
            <person name="Deangelis Y.M."/>
            <person name="Reeder N.L."/>
            <person name="Johnstone K.R."/>
            <person name="Leland M."/>
            <person name="Fieno A.M."/>
            <person name="Begley W.M."/>
            <person name="Sun Y."/>
            <person name="Lacey M.P."/>
            <person name="Chaudhary T."/>
            <person name="Keough T."/>
            <person name="Chu L."/>
            <person name="Sears R."/>
            <person name="Yuan B."/>
            <person name="Dawson T.L.Jr."/>
        </authorList>
    </citation>
    <scope>NUCLEOTIDE SEQUENCE [LARGE SCALE GENOMIC DNA]</scope>
    <source>
        <strain evidence="10">ATCC MYA-4612 / CBS 7966</strain>
    </source>
</reference>
<protein>
    <recommendedName>
        <fullName evidence="7">Ribonuclease</fullName>
        <ecNumber evidence="7">3.1.26.4</ecNumber>
    </recommendedName>
</protein>
<dbReference type="PANTHER" id="PTHR10954">
    <property type="entry name" value="RIBONUCLEASE H2 SUBUNIT A"/>
    <property type="match status" value="1"/>
</dbReference>
<comment type="caution">
    <text evidence="6">Lacks conserved residue(s) required for the propagation of feature annotation.</text>
</comment>
<evidence type="ECO:0000313" key="9">
    <source>
        <dbReference type="EMBL" id="EDP41734.1"/>
    </source>
</evidence>
<dbReference type="PROSITE" id="PS51975">
    <property type="entry name" value="RNASE_H_2"/>
    <property type="match status" value="1"/>
</dbReference>
<dbReference type="GO" id="GO:0032299">
    <property type="term" value="C:ribonuclease H2 complex"/>
    <property type="evidence" value="ECO:0007669"/>
    <property type="project" value="TreeGrafter"/>
</dbReference>
<evidence type="ECO:0000256" key="1">
    <source>
        <dbReference type="ARBA" id="ARBA00000077"/>
    </source>
</evidence>
<evidence type="ECO:0000256" key="2">
    <source>
        <dbReference type="ARBA" id="ARBA00022722"/>
    </source>
</evidence>
<comment type="similarity">
    <text evidence="7">Belongs to the RNase HII family.</text>
</comment>
<evidence type="ECO:0000256" key="3">
    <source>
        <dbReference type="ARBA" id="ARBA00022723"/>
    </source>
</evidence>
<dbReference type="EC" id="3.1.26.4" evidence="7"/>
<evidence type="ECO:0000256" key="7">
    <source>
        <dbReference type="RuleBase" id="RU003515"/>
    </source>
</evidence>
<evidence type="ECO:0000256" key="5">
    <source>
        <dbReference type="ARBA" id="ARBA00022801"/>
    </source>
</evidence>
<dbReference type="KEGG" id="mgl:MGL_3942"/>
<evidence type="ECO:0000256" key="6">
    <source>
        <dbReference type="PROSITE-ProRule" id="PRU01319"/>
    </source>
</evidence>
<proteinExistence type="inferred from homology"/>
<comment type="function">
    <text evidence="7">Endonuclease that specifically degrades the RNA of RNA-DNA hybrids.</text>
</comment>
<keyword evidence="4 7" id="KW-0255">Endonuclease</keyword>
<dbReference type="AlphaFoldDB" id="A8QBU4"/>
<keyword evidence="2 7" id="KW-0540">Nuclease</keyword>
<dbReference type="RefSeq" id="XP_001728948.1">
    <property type="nucleotide sequence ID" value="XM_001728896.1"/>
</dbReference>
<evidence type="ECO:0000313" key="10">
    <source>
        <dbReference type="Proteomes" id="UP000008837"/>
    </source>
</evidence>
<dbReference type="SUPFAM" id="SSF53098">
    <property type="entry name" value="Ribonuclease H-like"/>
    <property type="match status" value="1"/>
</dbReference>
<comment type="catalytic activity">
    <reaction evidence="1 7">
        <text>Endonucleolytic cleavage to 5'-phosphomonoester.</text>
        <dbReference type="EC" id="3.1.26.4"/>
    </reaction>
</comment>
<accession>A8QBU4</accession>
<dbReference type="STRING" id="425265.A8QBU4"/>
<dbReference type="GO" id="GO:0006298">
    <property type="term" value="P:mismatch repair"/>
    <property type="evidence" value="ECO:0007669"/>
    <property type="project" value="TreeGrafter"/>
</dbReference>
<dbReference type="EMBL" id="AAYY01000016">
    <property type="protein sequence ID" value="EDP41734.1"/>
    <property type="molecule type" value="Genomic_DNA"/>
</dbReference>
<dbReference type="InterPro" id="IPR036397">
    <property type="entry name" value="RNaseH_sf"/>
</dbReference>
<sequence length="86" mass="9222">MLVSDAVPSVQATAMTQSYTWRSGIPDACVSGTGKHRVECALGVDEAGRGPVLGPLVYGIAYCPMDMQEHLRSMGFAGVINYLRLF</sequence>
<dbReference type="InterPro" id="IPR024567">
    <property type="entry name" value="RNase_HII/HIII_dom"/>
</dbReference>
<comment type="caution">
    <text evidence="9">The sequence shown here is derived from an EMBL/GenBank/DDBJ whole genome shotgun (WGS) entry which is preliminary data.</text>
</comment>
<dbReference type="InterPro" id="IPR001352">
    <property type="entry name" value="RNase_HII/HIII"/>
</dbReference>
<organism evidence="9 10">
    <name type="scientific">Malassezia globosa (strain ATCC MYA-4612 / CBS 7966)</name>
    <name type="common">Dandruff-associated fungus</name>
    <dbReference type="NCBI Taxonomy" id="425265"/>
    <lineage>
        <taxon>Eukaryota</taxon>
        <taxon>Fungi</taxon>
        <taxon>Dikarya</taxon>
        <taxon>Basidiomycota</taxon>
        <taxon>Ustilaginomycotina</taxon>
        <taxon>Malasseziomycetes</taxon>
        <taxon>Malasseziales</taxon>
        <taxon>Malasseziaceae</taxon>
        <taxon>Malassezia</taxon>
    </lineage>
</organism>
<dbReference type="OrthoDB" id="7462577at2759"/>
<dbReference type="Gene3D" id="3.30.420.10">
    <property type="entry name" value="Ribonuclease H-like superfamily/Ribonuclease H"/>
    <property type="match status" value="1"/>
</dbReference>
<feature type="domain" description="RNase H type-2" evidence="8">
    <location>
        <begin position="39"/>
        <end position="86"/>
    </location>
</feature>
<dbReference type="VEuPathDB" id="FungiDB:MGL_3942"/>
<dbReference type="InParanoid" id="A8QBU4"/>
<name>A8QBU4_MALGO</name>
<dbReference type="Proteomes" id="UP000008837">
    <property type="component" value="Unassembled WGS sequence"/>
</dbReference>
<keyword evidence="5 7" id="KW-0378">Hydrolase</keyword>
<keyword evidence="10" id="KW-1185">Reference proteome</keyword>
<dbReference type="GO" id="GO:0004523">
    <property type="term" value="F:RNA-DNA hybrid ribonuclease activity"/>
    <property type="evidence" value="ECO:0007669"/>
    <property type="project" value="UniProtKB-EC"/>
</dbReference>
<evidence type="ECO:0000256" key="4">
    <source>
        <dbReference type="ARBA" id="ARBA00022759"/>
    </source>
</evidence>